<protein>
    <submittedName>
        <fullName evidence="1">Uncharacterized protein</fullName>
    </submittedName>
</protein>
<proteinExistence type="predicted"/>
<dbReference type="EMBL" id="MN740263">
    <property type="protein sequence ID" value="QHT96684.1"/>
    <property type="molecule type" value="Genomic_DNA"/>
</dbReference>
<name>A0A6C0ITV2_9ZZZZ</name>
<organism evidence="1">
    <name type="scientific">viral metagenome</name>
    <dbReference type="NCBI Taxonomy" id="1070528"/>
    <lineage>
        <taxon>unclassified sequences</taxon>
        <taxon>metagenomes</taxon>
        <taxon>organismal metagenomes</taxon>
    </lineage>
</organism>
<reference evidence="1" key="1">
    <citation type="journal article" date="2020" name="Nature">
        <title>Giant virus diversity and host interactions through global metagenomics.</title>
        <authorList>
            <person name="Schulz F."/>
            <person name="Roux S."/>
            <person name="Paez-Espino D."/>
            <person name="Jungbluth S."/>
            <person name="Walsh D.A."/>
            <person name="Denef V.J."/>
            <person name="McMahon K.D."/>
            <person name="Konstantinidis K.T."/>
            <person name="Eloe-Fadrosh E.A."/>
            <person name="Kyrpides N.C."/>
            <person name="Woyke T."/>
        </authorList>
    </citation>
    <scope>NUCLEOTIDE SEQUENCE</scope>
    <source>
        <strain evidence="1">GVMAG-M-3300024302-11</strain>
    </source>
</reference>
<accession>A0A6C0ITV2</accession>
<sequence length="245" mass="28980">MRLNNNTLFLLSILIIILIIVDPVMAPVPGRQQNKTKGCDYCFDSIPNVKKETAIFQHNRKNISFDTYIYTFLYKQQLLKNITLLLESLNIKFVISHGNLIEYERKKYIFHDDDLDIRFDVRDQHKWYSFCSNVQNNNSYNLNFDSRFNNQEKQMYNGIQARLVSFENKNNIIQFSDMDIHLDLVCSNISINPWCPYNINFDKIRQVKYLGIDTYCPSKLDTANVLIKEYGPDYLKPNIISIIKY</sequence>
<evidence type="ECO:0000313" key="1">
    <source>
        <dbReference type="EMBL" id="QHT96684.1"/>
    </source>
</evidence>
<dbReference type="AlphaFoldDB" id="A0A6C0ITV2"/>